<dbReference type="InterPro" id="IPR011991">
    <property type="entry name" value="ArsR-like_HTH"/>
</dbReference>
<dbReference type="Gene3D" id="1.10.10.10">
    <property type="entry name" value="Winged helix-like DNA-binding domain superfamily/Winged helix DNA-binding domain"/>
    <property type="match status" value="1"/>
</dbReference>
<dbReference type="InterPro" id="IPR013197">
    <property type="entry name" value="RNA_pol_III_RPC82-rel_HTH"/>
</dbReference>
<dbReference type="AlphaFoldDB" id="A0A6J7CYM4"/>
<dbReference type="InterPro" id="IPR036388">
    <property type="entry name" value="WH-like_DNA-bd_sf"/>
</dbReference>
<reference evidence="2" key="1">
    <citation type="submission" date="2020-05" db="EMBL/GenBank/DDBJ databases">
        <authorList>
            <person name="Chiriac C."/>
            <person name="Salcher M."/>
            <person name="Ghai R."/>
            <person name="Kavagutti S V."/>
        </authorList>
    </citation>
    <scope>NUCLEOTIDE SEQUENCE</scope>
</reference>
<evidence type="ECO:0000313" key="2">
    <source>
        <dbReference type="EMBL" id="CAB4863902.1"/>
    </source>
</evidence>
<dbReference type="InterPro" id="IPR036390">
    <property type="entry name" value="WH_DNA-bd_sf"/>
</dbReference>
<evidence type="ECO:0000259" key="1">
    <source>
        <dbReference type="Pfam" id="PF08221"/>
    </source>
</evidence>
<dbReference type="CDD" id="cd00090">
    <property type="entry name" value="HTH_ARSR"/>
    <property type="match status" value="1"/>
</dbReference>
<name>A0A6J7CYM4_9ZZZZ</name>
<accession>A0A6J7CYM4</accession>
<proteinExistence type="predicted"/>
<organism evidence="2">
    <name type="scientific">freshwater metagenome</name>
    <dbReference type="NCBI Taxonomy" id="449393"/>
    <lineage>
        <taxon>unclassified sequences</taxon>
        <taxon>metagenomes</taxon>
        <taxon>ecological metagenomes</taxon>
    </lineage>
</organism>
<dbReference type="EMBL" id="CAFBLS010000028">
    <property type="protein sequence ID" value="CAB4863902.1"/>
    <property type="molecule type" value="Genomic_DNA"/>
</dbReference>
<sequence>MQFLKSRSESRDPPIGMIHHLGNNDVVKFPGEAAARIARSLLDVGPATASDLADRLGLTATAIRRPLAALIDAELVVSSERSPYGPAPAPRRGRPSQVFSLTQSGRSAFSDASDELALELLRFVDRTQGHAGVEAFAAERAERLVRRIDPASGAPSAASVQAMADTLTAAGYAASVDVAGDDARTVQLCQHSCPVSDAAGEFPALCEAETAALGEALGVHVTRLATIAHGDGVCTTVIPIDARRTSAIPASSISISQSHSNRRALA</sequence>
<protein>
    <submittedName>
        <fullName evidence="2">Unannotated protein</fullName>
    </submittedName>
</protein>
<dbReference type="Pfam" id="PF08221">
    <property type="entry name" value="HTH_9"/>
    <property type="match status" value="1"/>
</dbReference>
<dbReference type="SUPFAM" id="SSF46785">
    <property type="entry name" value="Winged helix' DNA-binding domain"/>
    <property type="match status" value="1"/>
</dbReference>
<feature type="domain" description="RNA polymerase III subunit RPC82-related helix-turn-helix" evidence="1">
    <location>
        <begin position="31"/>
        <end position="76"/>
    </location>
</feature>
<gene>
    <name evidence="2" type="ORF">UFOPK3402_00354</name>
</gene>